<dbReference type="Proteomes" id="UP000027439">
    <property type="component" value="Unassembled WGS sequence"/>
</dbReference>
<dbReference type="AlphaFoldDB" id="A0A069NDQ3"/>
<feature type="compositionally biased region" description="Gly residues" evidence="1">
    <location>
        <begin position="70"/>
        <end position="79"/>
    </location>
</feature>
<evidence type="ECO:0000313" key="2">
    <source>
        <dbReference type="EMBL" id="GGD96577.1"/>
    </source>
</evidence>
<name>A0A069NDQ3_9BURK</name>
<dbReference type="EMBL" id="BMEG01000017">
    <property type="protein sequence ID" value="GGD96577.1"/>
    <property type="molecule type" value="Genomic_DNA"/>
</dbReference>
<sequence length="79" mass="8587">MEAADVARYALVIHDGMTPLGDDEPPSRWPMRFDCEIQCIDAALEMAGIDTTQALHPPNIYWKDDDADDGGGLLPGADD</sequence>
<keyword evidence="5" id="KW-1185">Reference proteome</keyword>
<dbReference type="Proteomes" id="UP000597138">
    <property type="component" value="Unassembled WGS sequence"/>
</dbReference>
<dbReference type="STRING" id="1071679.BG57_26435"/>
<gene>
    <name evidence="3" type="ORF">BG57_26435</name>
    <name evidence="2" type="ORF">GCM10010985_59040</name>
</gene>
<reference evidence="2" key="4">
    <citation type="submission" date="2024-05" db="EMBL/GenBank/DDBJ databases">
        <authorList>
            <person name="Sun Q."/>
            <person name="Zhou Y."/>
        </authorList>
    </citation>
    <scope>NUCLEOTIDE SEQUENCE</scope>
    <source>
        <strain evidence="2">CGMCC 1.11013</strain>
    </source>
</reference>
<comment type="caution">
    <text evidence="3">The sequence shown here is derived from an EMBL/GenBank/DDBJ whole genome shotgun (WGS) entry which is preliminary data.</text>
</comment>
<reference evidence="5" key="3">
    <citation type="journal article" date="2019" name="Int. J. Syst. Evol. Microbiol.">
        <title>The Global Catalogue of Microorganisms (GCM) 10K type strain sequencing project: providing services to taxonomists for standard genome sequencing and annotation.</title>
        <authorList>
            <consortium name="The Broad Institute Genomics Platform"/>
            <consortium name="The Broad Institute Genome Sequencing Center for Infectious Disease"/>
            <person name="Wu L."/>
            <person name="Ma J."/>
        </authorList>
    </citation>
    <scope>NUCLEOTIDE SEQUENCE [LARGE SCALE GENOMIC DNA]</scope>
    <source>
        <strain evidence="5">CGMCC 1.11013</strain>
    </source>
</reference>
<feature type="region of interest" description="Disordered" evidence="1">
    <location>
        <begin position="60"/>
        <end position="79"/>
    </location>
</feature>
<accession>A0A069NDQ3</accession>
<reference evidence="2" key="1">
    <citation type="journal article" date="2014" name="Int. J. Syst. Evol. Microbiol.">
        <title>Complete genome of a new Firmicutes species belonging to the dominant human colonic microbiota ('Ruminococcus bicirculans') reveals two chromosomes and a selective capacity to utilize plant glucans.</title>
        <authorList>
            <consortium name="NISC Comparative Sequencing Program"/>
            <person name="Wegmann U."/>
            <person name="Louis P."/>
            <person name="Goesmann A."/>
            <person name="Henrissat B."/>
            <person name="Duncan S.H."/>
            <person name="Flint H.J."/>
        </authorList>
    </citation>
    <scope>NUCLEOTIDE SEQUENCE</scope>
    <source>
        <strain evidence="2">CGMCC 1.11013</strain>
    </source>
</reference>
<organism evidence="3 4">
    <name type="scientific">Caballeronia grimmiae</name>
    <dbReference type="NCBI Taxonomy" id="1071679"/>
    <lineage>
        <taxon>Bacteria</taxon>
        <taxon>Pseudomonadati</taxon>
        <taxon>Pseudomonadota</taxon>
        <taxon>Betaproteobacteria</taxon>
        <taxon>Burkholderiales</taxon>
        <taxon>Burkholderiaceae</taxon>
        <taxon>Caballeronia</taxon>
    </lineage>
</organism>
<dbReference type="OrthoDB" id="9103066at2"/>
<evidence type="ECO:0000313" key="3">
    <source>
        <dbReference type="EMBL" id="KDR26490.1"/>
    </source>
</evidence>
<dbReference type="EMBL" id="JFHE01000054">
    <property type="protein sequence ID" value="KDR26490.1"/>
    <property type="molecule type" value="Genomic_DNA"/>
</dbReference>
<evidence type="ECO:0000256" key="1">
    <source>
        <dbReference type="SAM" id="MobiDB-lite"/>
    </source>
</evidence>
<dbReference type="RefSeq" id="WP_035970223.1">
    <property type="nucleotide sequence ID" value="NZ_BMEG01000017.1"/>
</dbReference>
<evidence type="ECO:0000313" key="4">
    <source>
        <dbReference type="Proteomes" id="UP000027439"/>
    </source>
</evidence>
<proteinExistence type="predicted"/>
<evidence type="ECO:0000313" key="5">
    <source>
        <dbReference type="Proteomes" id="UP000597138"/>
    </source>
</evidence>
<reference evidence="3 4" key="2">
    <citation type="submission" date="2014-03" db="EMBL/GenBank/DDBJ databases">
        <title>Draft Genome Sequences of Four Burkholderia Strains.</title>
        <authorList>
            <person name="Liu X.Y."/>
            <person name="Li C.X."/>
            <person name="Xu J.H."/>
        </authorList>
    </citation>
    <scope>NUCLEOTIDE SEQUENCE [LARGE SCALE GENOMIC DNA]</scope>
    <source>
        <strain evidence="3 4">R27</strain>
    </source>
</reference>
<protein>
    <submittedName>
        <fullName evidence="3">Uncharacterized protein</fullName>
    </submittedName>
</protein>